<dbReference type="GeneID" id="118478203"/>
<feature type="region of interest" description="Disordered" evidence="2">
    <location>
        <begin position="87"/>
        <end position="123"/>
    </location>
</feature>
<accession>A0ABM1VXS9</accession>
<evidence type="ECO:0000256" key="2">
    <source>
        <dbReference type="SAM" id="MobiDB-lite"/>
    </source>
</evidence>
<dbReference type="PANTHER" id="PTHR12064">
    <property type="entry name" value="METAL TRANSPORTER CNNM"/>
    <property type="match status" value="1"/>
</dbReference>
<organism evidence="3 4">
    <name type="scientific">Aplysia californica</name>
    <name type="common">California sea hare</name>
    <dbReference type="NCBI Taxonomy" id="6500"/>
    <lineage>
        <taxon>Eukaryota</taxon>
        <taxon>Metazoa</taxon>
        <taxon>Spiralia</taxon>
        <taxon>Lophotrochozoa</taxon>
        <taxon>Mollusca</taxon>
        <taxon>Gastropoda</taxon>
        <taxon>Heterobranchia</taxon>
        <taxon>Euthyneura</taxon>
        <taxon>Tectipleura</taxon>
        <taxon>Aplysiida</taxon>
        <taxon>Aplysioidea</taxon>
        <taxon>Aplysiidae</taxon>
        <taxon>Aplysia</taxon>
    </lineage>
</organism>
<gene>
    <name evidence="4" type="primary">LOC118478203</name>
</gene>
<dbReference type="Proteomes" id="UP000694888">
    <property type="component" value="Unplaced"/>
</dbReference>
<reference evidence="4" key="1">
    <citation type="submission" date="2025-08" db="UniProtKB">
        <authorList>
            <consortium name="RefSeq"/>
        </authorList>
    </citation>
    <scope>IDENTIFICATION</scope>
</reference>
<sequence length="123" mass="13794">MSDTVVGIITLEDVIEELLQEEIEDETDIVQEISQKLQFSMAKRQKSLQNLMHRCLSMPQQSCGSGVLVQRGKQGNSPDIERQLSTSLQEEHLASMGQGRRQEGDGDNDAAPPHRTESRVRFS</sequence>
<evidence type="ECO:0000313" key="3">
    <source>
        <dbReference type="Proteomes" id="UP000694888"/>
    </source>
</evidence>
<protein>
    <submittedName>
        <fullName evidence="4">DUF21 domain-containing protein At1g47330-like</fullName>
    </submittedName>
</protein>
<dbReference type="InterPro" id="IPR045095">
    <property type="entry name" value="ACDP"/>
</dbReference>
<evidence type="ECO:0000256" key="1">
    <source>
        <dbReference type="ARBA" id="ARBA00022737"/>
    </source>
</evidence>
<dbReference type="RefSeq" id="XP_035827222.1">
    <property type="nucleotide sequence ID" value="XM_035971329.1"/>
</dbReference>
<evidence type="ECO:0000313" key="4">
    <source>
        <dbReference type="RefSeq" id="XP_035827222.1"/>
    </source>
</evidence>
<keyword evidence="3" id="KW-1185">Reference proteome</keyword>
<name>A0ABM1VXS9_APLCA</name>
<feature type="compositionally biased region" description="Basic and acidic residues" evidence="2">
    <location>
        <begin position="112"/>
        <end position="123"/>
    </location>
</feature>
<proteinExistence type="predicted"/>
<keyword evidence="1" id="KW-0677">Repeat</keyword>
<dbReference type="PANTHER" id="PTHR12064:SF97">
    <property type="entry name" value="METAL TRANSPORTER CNNM-5"/>
    <property type="match status" value="1"/>
</dbReference>